<feature type="chain" id="PRO_5037481900" description="D-alanyl-D-alanine dipeptidase" evidence="11">
    <location>
        <begin position="22"/>
        <end position="232"/>
    </location>
</feature>
<dbReference type="InterPro" id="IPR000755">
    <property type="entry name" value="A_A_dipeptidase"/>
</dbReference>
<keyword evidence="6 9" id="KW-0224">Dipeptidase</keyword>
<dbReference type="EMBL" id="BNCI01000001">
    <property type="protein sequence ID" value="GHF18857.1"/>
    <property type="molecule type" value="Genomic_DNA"/>
</dbReference>
<feature type="signal peptide" evidence="11">
    <location>
        <begin position="1"/>
        <end position="21"/>
    </location>
</feature>
<evidence type="ECO:0000256" key="1">
    <source>
        <dbReference type="ARBA" id="ARBA00001362"/>
    </source>
</evidence>
<dbReference type="CDD" id="cd14817">
    <property type="entry name" value="D-Ala-D-Ala_dipeptidase_VanX"/>
    <property type="match status" value="1"/>
</dbReference>
<keyword evidence="4 9" id="KW-0378">Hydrolase</keyword>
<keyword evidence="5 9" id="KW-0862">Zinc</keyword>
<dbReference type="RefSeq" id="WP_191250778.1">
    <property type="nucleotide sequence ID" value="NZ_BNCI01000001.1"/>
</dbReference>
<dbReference type="GO" id="GO:0160237">
    <property type="term" value="F:D-Ala-D-Ala dipeptidase activity"/>
    <property type="evidence" value="ECO:0007669"/>
    <property type="project" value="UniProtKB-EC"/>
</dbReference>
<evidence type="ECO:0000313" key="12">
    <source>
        <dbReference type="EMBL" id="GHF18857.1"/>
    </source>
</evidence>
<dbReference type="GO" id="GO:0006508">
    <property type="term" value="P:proteolysis"/>
    <property type="evidence" value="ECO:0007669"/>
    <property type="project" value="UniProtKB-KW"/>
</dbReference>
<feature type="active site" description="Proton donor/acceptor" evidence="9">
    <location>
        <position position="211"/>
    </location>
</feature>
<dbReference type="EC" id="3.4.13.22" evidence="9 10"/>
<sequence length="232" mass="25966">MRLKHLIGVVGVLMMAGSATMAETEAVPDAELVDLGQVIPGLVCEARYFGNENFIGEQIDGYLAPKCLLTRRAAQQLAYVQKELEAFGMTLVVFDGYRPQLAVDHFVRWAADLDDTKMKTAYYPNVPKSKLFEEGYIAAKSGHSRASTIDLSIGKTDKNGGYTLLEMGTPFDFFDVLSHGENPDIPADARGNRLLLRSVMMRHGFKPYSAEWWHFTLENEPFPTTYFTEPVE</sequence>
<dbReference type="Proteomes" id="UP000630923">
    <property type="component" value="Unassembled WGS sequence"/>
</dbReference>
<evidence type="ECO:0000256" key="7">
    <source>
        <dbReference type="ARBA" id="ARBA00023049"/>
    </source>
</evidence>
<name>A0A919AQ61_9PROT</name>
<feature type="binding site" evidence="9">
    <location>
        <position position="214"/>
    </location>
    <ligand>
        <name>Zn(2+)</name>
        <dbReference type="ChEBI" id="CHEBI:29105"/>
        <note>catalytic</note>
    </ligand>
</feature>
<feature type="binding site" evidence="9">
    <location>
        <position position="150"/>
    </location>
    <ligand>
        <name>Zn(2+)</name>
        <dbReference type="ChEBI" id="CHEBI:29105"/>
        <note>catalytic</note>
    </ligand>
</feature>
<evidence type="ECO:0000313" key="13">
    <source>
        <dbReference type="Proteomes" id="UP000630923"/>
    </source>
</evidence>
<dbReference type="PANTHER" id="PTHR43126">
    <property type="entry name" value="D-ALANYL-D-ALANINE DIPEPTIDASE"/>
    <property type="match status" value="1"/>
</dbReference>
<evidence type="ECO:0000256" key="5">
    <source>
        <dbReference type="ARBA" id="ARBA00022833"/>
    </source>
</evidence>
<dbReference type="GO" id="GO:0008270">
    <property type="term" value="F:zinc ion binding"/>
    <property type="evidence" value="ECO:0007669"/>
    <property type="project" value="UniProtKB-UniRule"/>
</dbReference>
<dbReference type="PIRSF" id="PIRSF026671">
    <property type="entry name" value="AA_dipeptidase"/>
    <property type="match status" value="1"/>
</dbReference>
<reference evidence="12" key="1">
    <citation type="journal article" date="2014" name="Int. J. Syst. Evol. Microbiol.">
        <title>Complete genome sequence of Corynebacterium casei LMG S-19264T (=DSM 44701T), isolated from a smear-ripened cheese.</title>
        <authorList>
            <consortium name="US DOE Joint Genome Institute (JGI-PGF)"/>
            <person name="Walter F."/>
            <person name="Albersmeier A."/>
            <person name="Kalinowski J."/>
            <person name="Ruckert C."/>
        </authorList>
    </citation>
    <scope>NUCLEOTIDE SEQUENCE</scope>
    <source>
        <strain evidence="12">KCTC 42590</strain>
    </source>
</reference>
<evidence type="ECO:0000256" key="4">
    <source>
        <dbReference type="ARBA" id="ARBA00022801"/>
    </source>
</evidence>
<dbReference type="HAMAP" id="MF_01924">
    <property type="entry name" value="A_A_dipeptidase"/>
    <property type="match status" value="1"/>
</dbReference>
<evidence type="ECO:0000256" key="6">
    <source>
        <dbReference type="ARBA" id="ARBA00022997"/>
    </source>
</evidence>
<gene>
    <name evidence="12" type="primary">vanA</name>
    <name evidence="9" type="synonym">ddpX</name>
    <name evidence="12" type="ORF">GCM10017044_11750</name>
</gene>
<evidence type="ECO:0000256" key="11">
    <source>
        <dbReference type="SAM" id="SignalP"/>
    </source>
</evidence>
<reference evidence="12" key="2">
    <citation type="submission" date="2020-09" db="EMBL/GenBank/DDBJ databases">
        <authorList>
            <person name="Sun Q."/>
            <person name="Kim S."/>
        </authorList>
    </citation>
    <scope>NUCLEOTIDE SEQUENCE</scope>
    <source>
        <strain evidence="12">KCTC 42590</strain>
    </source>
</reference>
<dbReference type="GO" id="GO:0071555">
    <property type="term" value="P:cell wall organization"/>
    <property type="evidence" value="ECO:0007669"/>
    <property type="project" value="UniProtKB-KW"/>
</dbReference>
<accession>A0A919AQ61</accession>
<dbReference type="Gene3D" id="3.30.1380.10">
    <property type="match status" value="1"/>
</dbReference>
<proteinExistence type="inferred from homology"/>
<comment type="caution">
    <text evidence="12">The sequence shown here is derived from an EMBL/GenBank/DDBJ whole genome shotgun (WGS) entry which is preliminary data.</text>
</comment>
<dbReference type="GO" id="GO:0008237">
    <property type="term" value="F:metallopeptidase activity"/>
    <property type="evidence" value="ECO:0007669"/>
    <property type="project" value="UniProtKB-KW"/>
</dbReference>
<comment type="similarity">
    <text evidence="9 10">Belongs to the peptidase M15D family.</text>
</comment>
<keyword evidence="7 9" id="KW-0482">Metalloprotease</keyword>
<feature type="binding site" evidence="9">
    <location>
        <position position="143"/>
    </location>
    <ligand>
        <name>Zn(2+)</name>
        <dbReference type="ChEBI" id="CHEBI:29105"/>
        <note>catalytic</note>
    </ligand>
</feature>
<evidence type="ECO:0000256" key="8">
    <source>
        <dbReference type="ARBA" id="ARBA00023316"/>
    </source>
</evidence>
<keyword evidence="2 9" id="KW-0645">Protease</keyword>
<keyword evidence="13" id="KW-1185">Reference proteome</keyword>
<organism evidence="12 13">
    <name type="scientific">Kordiimonas sediminis</name>
    <dbReference type="NCBI Taxonomy" id="1735581"/>
    <lineage>
        <taxon>Bacteria</taxon>
        <taxon>Pseudomonadati</taxon>
        <taxon>Pseudomonadota</taxon>
        <taxon>Alphaproteobacteria</taxon>
        <taxon>Kordiimonadales</taxon>
        <taxon>Kordiimonadaceae</taxon>
        <taxon>Kordiimonas</taxon>
    </lineage>
</organism>
<protein>
    <recommendedName>
        <fullName evidence="9 10">D-alanyl-D-alanine dipeptidase</fullName>
        <shortName evidence="9 10">D-Ala-D-Ala dipeptidase</shortName>
        <ecNumber evidence="9 10">3.4.13.22</ecNumber>
    </recommendedName>
</protein>
<keyword evidence="8 10" id="KW-0961">Cell wall biogenesis/degradation</keyword>
<keyword evidence="3 9" id="KW-0479">Metal-binding</keyword>
<dbReference type="Pfam" id="PF01427">
    <property type="entry name" value="Peptidase_M15"/>
    <property type="match status" value="1"/>
</dbReference>
<dbReference type="SUPFAM" id="SSF55166">
    <property type="entry name" value="Hedgehog/DD-peptidase"/>
    <property type="match status" value="1"/>
</dbReference>
<comment type="function">
    <text evidence="9 10">Catalyzes hydrolysis of the D-alanyl-D-alanine dipeptide.</text>
</comment>
<evidence type="ECO:0000256" key="2">
    <source>
        <dbReference type="ARBA" id="ARBA00022670"/>
    </source>
</evidence>
<comment type="cofactor">
    <cofactor evidence="9">
        <name>Zn(2+)</name>
        <dbReference type="ChEBI" id="CHEBI:29105"/>
    </cofactor>
    <text evidence="9">Binds 1 zinc ion per subunit.</text>
</comment>
<dbReference type="AlphaFoldDB" id="A0A919AQ61"/>
<dbReference type="InterPro" id="IPR009045">
    <property type="entry name" value="Zn_M74/Hedgehog-like"/>
</dbReference>
<dbReference type="PANTHER" id="PTHR43126:SF1">
    <property type="entry name" value="D-ALANYL-D-ALANINE DIPEPTIDASE"/>
    <property type="match status" value="1"/>
</dbReference>
<comment type="catalytic activity">
    <reaction evidence="1 9 10">
        <text>D-alanyl-D-alanine + H2O = 2 D-alanine</text>
        <dbReference type="Rhea" id="RHEA:20661"/>
        <dbReference type="ChEBI" id="CHEBI:15377"/>
        <dbReference type="ChEBI" id="CHEBI:57416"/>
        <dbReference type="ChEBI" id="CHEBI:57822"/>
        <dbReference type="EC" id="3.4.13.22"/>
    </reaction>
</comment>
<evidence type="ECO:0000256" key="3">
    <source>
        <dbReference type="ARBA" id="ARBA00022723"/>
    </source>
</evidence>
<evidence type="ECO:0000256" key="10">
    <source>
        <dbReference type="PIRNR" id="PIRNR026671"/>
    </source>
</evidence>
<keyword evidence="11" id="KW-0732">Signal</keyword>
<feature type="site" description="Transition state stabilizer" evidence="9">
    <location>
        <position position="98"/>
    </location>
</feature>
<evidence type="ECO:0000256" key="9">
    <source>
        <dbReference type="HAMAP-Rule" id="MF_01924"/>
    </source>
</evidence>